<dbReference type="Proteomes" id="UP000887578">
    <property type="component" value="Unplaced"/>
</dbReference>
<dbReference type="InterPro" id="IPR042524">
    <property type="entry name" value="Presenilin_C"/>
</dbReference>
<dbReference type="AlphaFoldDB" id="A0A914QCE6"/>
<organism evidence="2 3">
    <name type="scientific">Panagrolaimus davidi</name>
    <dbReference type="NCBI Taxonomy" id="227884"/>
    <lineage>
        <taxon>Eukaryota</taxon>
        <taxon>Metazoa</taxon>
        <taxon>Ecdysozoa</taxon>
        <taxon>Nematoda</taxon>
        <taxon>Chromadorea</taxon>
        <taxon>Rhabditida</taxon>
        <taxon>Tylenchina</taxon>
        <taxon>Panagrolaimomorpha</taxon>
        <taxon>Panagrolaimoidea</taxon>
        <taxon>Panagrolaimidae</taxon>
        <taxon>Panagrolaimus</taxon>
    </lineage>
</organism>
<accession>A0A914QCE6</accession>
<feature type="transmembrane region" description="Helical" evidence="1">
    <location>
        <begin position="148"/>
        <end position="174"/>
    </location>
</feature>
<dbReference type="WBParaSite" id="PDA_v2.g26982.t1">
    <property type="protein sequence ID" value="PDA_v2.g26982.t1"/>
    <property type="gene ID" value="PDA_v2.g26982"/>
</dbReference>
<reference evidence="3" key="1">
    <citation type="submission" date="2022-11" db="UniProtKB">
        <authorList>
            <consortium name="WormBaseParasite"/>
        </authorList>
    </citation>
    <scope>IDENTIFICATION</scope>
</reference>
<name>A0A914QCE6_9BILA</name>
<keyword evidence="1" id="KW-1133">Transmembrane helix</keyword>
<protein>
    <submittedName>
        <fullName evidence="3">Uncharacterized protein</fullName>
    </submittedName>
</protein>
<evidence type="ECO:0000313" key="2">
    <source>
        <dbReference type="Proteomes" id="UP000887578"/>
    </source>
</evidence>
<keyword evidence="2" id="KW-1185">Reference proteome</keyword>
<dbReference type="Gene3D" id="1.10.472.100">
    <property type="entry name" value="Presenilin"/>
    <property type="match status" value="1"/>
</dbReference>
<evidence type="ECO:0000256" key="1">
    <source>
        <dbReference type="SAM" id="Phobius"/>
    </source>
</evidence>
<sequence length="177" mass="20039">MVESSDSKEILAESLKAEKAKSDKDDYRYNTDNVILNLQYHFSCFFRSIKAITFCIILSLIGVKLTHNPSAEFIFAKSFNEFWDQNSLYYVLSISVPILEERDANIPAGMSYPLGGDDVDDSDELFETAEEQINKRGPELGLGDFSMFSLFLGIVSLEGNWFLTFICYVAIMIVSFS</sequence>
<proteinExistence type="predicted"/>
<evidence type="ECO:0000313" key="3">
    <source>
        <dbReference type="WBParaSite" id="PDA_v2.g26982.t1"/>
    </source>
</evidence>
<keyword evidence="1" id="KW-0812">Transmembrane</keyword>
<keyword evidence="1" id="KW-0472">Membrane</keyword>